<proteinExistence type="predicted"/>
<name>A0A8X6QT97_NEPPI</name>
<gene>
    <name evidence="1" type="ORF">NPIL_414171</name>
</gene>
<evidence type="ECO:0000313" key="2">
    <source>
        <dbReference type="Proteomes" id="UP000887013"/>
    </source>
</evidence>
<dbReference type="Proteomes" id="UP000887013">
    <property type="component" value="Unassembled WGS sequence"/>
</dbReference>
<dbReference type="AlphaFoldDB" id="A0A8X6QT97"/>
<accession>A0A8X6QT97</accession>
<evidence type="ECO:0000313" key="1">
    <source>
        <dbReference type="EMBL" id="GFU41850.1"/>
    </source>
</evidence>
<comment type="caution">
    <text evidence="1">The sequence shown here is derived from an EMBL/GenBank/DDBJ whole genome shotgun (WGS) entry which is preliminary data.</text>
</comment>
<dbReference type="EMBL" id="BMAW01085206">
    <property type="protein sequence ID" value="GFU41850.1"/>
    <property type="molecule type" value="Genomic_DNA"/>
</dbReference>
<reference evidence="1" key="1">
    <citation type="submission" date="2020-08" db="EMBL/GenBank/DDBJ databases">
        <title>Multicomponent nature underlies the extraordinary mechanical properties of spider dragline silk.</title>
        <authorList>
            <person name="Kono N."/>
            <person name="Nakamura H."/>
            <person name="Mori M."/>
            <person name="Yoshida Y."/>
            <person name="Ohtoshi R."/>
            <person name="Malay A.D."/>
            <person name="Moran D.A.P."/>
            <person name="Tomita M."/>
            <person name="Numata K."/>
            <person name="Arakawa K."/>
        </authorList>
    </citation>
    <scope>NUCLEOTIDE SEQUENCE</scope>
</reference>
<organism evidence="1 2">
    <name type="scientific">Nephila pilipes</name>
    <name type="common">Giant wood spider</name>
    <name type="synonym">Nephila maculata</name>
    <dbReference type="NCBI Taxonomy" id="299642"/>
    <lineage>
        <taxon>Eukaryota</taxon>
        <taxon>Metazoa</taxon>
        <taxon>Ecdysozoa</taxon>
        <taxon>Arthropoda</taxon>
        <taxon>Chelicerata</taxon>
        <taxon>Arachnida</taxon>
        <taxon>Araneae</taxon>
        <taxon>Araneomorphae</taxon>
        <taxon>Entelegynae</taxon>
        <taxon>Araneoidea</taxon>
        <taxon>Nephilidae</taxon>
        <taxon>Nephila</taxon>
    </lineage>
</organism>
<protein>
    <submittedName>
        <fullName evidence="1">Uncharacterized protein</fullName>
    </submittedName>
</protein>
<keyword evidence="2" id="KW-1185">Reference proteome</keyword>
<sequence length="92" mass="10695">MRRWDHNPELGWEPETLFFHQCTSVLCTCFLHPHPSQSPGSISNDRILLEAILWSRMKNGFGWKSFSGREIGEIIIKIPQNPKLQEDFGEID</sequence>